<dbReference type="EMBL" id="NMUH01000155">
    <property type="protein sequence ID" value="MQL73148.1"/>
    <property type="molecule type" value="Genomic_DNA"/>
</dbReference>
<dbReference type="AlphaFoldDB" id="A0A843TN99"/>
<organism evidence="1 2">
    <name type="scientific">Colocasia esculenta</name>
    <name type="common">Wild taro</name>
    <name type="synonym">Arum esculentum</name>
    <dbReference type="NCBI Taxonomy" id="4460"/>
    <lineage>
        <taxon>Eukaryota</taxon>
        <taxon>Viridiplantae</taxon>
        <taxon>Streptophyta</taxon>
        <taxon>Embryophyta</taxon>
        <taxon>Tracheophyta</taxon>
        <taxon>Spermatophyta</taxon>
        <taxon>Magnoliopsida</taxon>
        <taxon>Liliopsida</taxon>
        <taxon>Araceae</taxon>
        <taxon>Aroideae</taxon>
        <taxon>Colocasieae</taxon>
        <taxon>Colocasia</taxon>
    </lineage>
</organism>
<protein>
    <submittedName>
        <fullName evidence="1">Uncharacterized protein</fullName>
    </submittedName>
</protein>
<dbReference type="PANTHER" id="PTHR45719">
    <property type="entry name" value="GLYCOSYLTRANSFERASE"/>
    <property type="match status" value="1"/>
</dbReference>
<dbReference type="Proteomes" id="UP000652761">
    <property type="component" value="Unassembled WGS sequence"/>
</dbReference>
<dbReference type="InterPro" id="IPR044610">
    <property type="entry name" value="GLCAT14A/B/C"/>
</dbReference>
<dbReference type="GO" id="GO:0015020">
    <property type="term" value="F:glucuronosyltransferase activity"/>
    <property type="evidence" value="ECO:0007669"/>
    <property type="project" value="InterPro"/>
</dbReference>
<accession>A0A843TN99</accession>
<reference evidence="1" key="1">
    <citation type="submission" date="2017-07" db="EMBL/GenBank/DDBJ databases">
        <title>Taro Niue Genome Assembly and Annotation.</title>
        <authorList>
            <person name="Atibalentja N."/>
            <person name="Keating K."/>
            <person name="Fields C.J."/>
        </authorList>
    </citation>
    <scope>NUCLEOTIDE SEQUENCE</scope>
    <source>
        <strain evidence="1">Niue_2</strain>
        <tissue evidence="1">Leaf</tissue>
    </source>
</reference>
<evidence type="ECO:0000313" key="2">
    <source>
        <dbReference type="Proteomes" id="UP000652761"/>
    </source>
</evidence>
<dbReference type="PANTHER" id="PTHR45719:SF3">
    <property type="entry name" value="BETA-GLUCURONOSYLTRANSFERASE GLCAT14A"/>
    <property type="match status" value="1"/>
</dbReference>
<gene>
    <name evidence="1" type="ORF">Taro_005485</name>
</gene>
<sequence length="175" mass="19578">MLVIHPPPPQKRPLAPLGHVAACPSLERLALCRYVVQHPIFSAVGNVQVTTRANLVTYPGTTMVANTLHATAILLGGRRLGLVHEPQPLRLPYRHPRLRFHDVFHWVLRPWRQWYGGCLTAAGNPMETAAALFRVDSAALSLAGRDGWPNANLSGDQQINIKFEFIYDFKFDVQL</sequence>
<dbReference type="OrthoDB" id="1937378at2759"/>
<keyword evidence="2" id="KW-1185">Reference proteome</keyword>
<name>A0A843TN99_COLES</name>
<comment type="caution">
    <text evidence="1">The sequence shown here is derived from an EMBL/GenBank/DDBJ whole genome shotgun (WGS) entry which is preliminary data.</text>
</comment>
<proteinExistence type="predicted"/>
<evidence type="ECO:0000313" key="1">
    <source>
        <dbReference type="EMBL" id="MQL73148.1"/>
    </source>
</evidence>